<dbReference type="Proteomes" id="UP000304953">
    <property type="component" value="Unassembled WGS sequence"/>
</dbReference>
<name>A0AC61RWE8_9FIRM</name>
<comment type="caution">
    <text evidence="1">The sequence shown here is derived from an EMBL/GenBank/DDBJ whole genome shotgun (WGS) entry which is preliminary data.</text>
</comment>
<protein>
    <submittedName>
        <fullName evidence="1">Response regulator transcription factor</fullName>
    </submittedName>
</protein>
<organism evidence="1 2">
    <name type="scientific">Petralouisia muris</name>
    <dbReference type="NCBI Taxonomy" id="3032872"/>
    <lineage>
        <taxon>Bacteria</taxon>
        <taxon>Bacillati</taxon>
        <taxon>Bacillota</taxon>
        <taxon>Clostridia</taxon>
        <taxon>Lachnospirales</taxon>
        <taxon>Lachnospiraceae</taxon>
        <taxon>Petralouisia</taxon>
    </lineage>
</organism>
<gene>
    <name evidence="1" type="ORF">E5329_11605</name>
</gene>
<proteinExistence type="predicted"/>
<evidence type="ECO:0000313" key="2">
    <source>
        <dbReference type="Proteomes" id="UP000304953"/>
    </source>
</evidence>
<dbReference type="EMBL" id="SRYA01000020">
    <property type="protein sequence ID" value="TGY96105.1"/>
    <property type="molecule type" value="Genomic_DNA"/>
</dbReference>
<evidence type="ECO:0000313" key="1">
    <source>
        <dbReference type="EMBL" id="TGY96105.1"/>
    </source>
</evidence>
<accession>A0AC61RWE8</accession>
<reference evidence="1" key="1">
    <citation type="submission" date="2019-04" db="EMBL/GenBank/DDBJ databases">
        <title>Microbes associate with the intestines of laboratory mice.</title>
        <authorList>
            <person name="Navarre W."/>
            <person name="Wong E."/>
            <person name="Huang K."/>
            <person name="Tropini C."/>
            <person name="Ng K."/>
            <person name="Yu B."/>
        </authorList>
    </citation>
    <scope>NUCLEOTIDE SEQUENCE</scope>
    <source>
        <strain evidence="1">NM01_1-7b</strain>
    </source>
</reference>
<sequence length="223" mass="25751">MEKTTILVIEDEKKLLKTLKDFFELNQYQVYTAEDGLEGIQQFKAHSKEISCVLLDVMLPFASGNEVLKQIRLISNVPVIMLTAKEEVEDQLKSLSYGADNYIMKPYSLAVVKMHIEALLKRFRQEQDFLTAGEIRIETGAQKVYVRDEFVETTPKEFELLHFFMKNEGIVLTRDQILDSIWGYHYVGDTRTIDTIVKQLRKKLGDSSCIRTVYGIGYCFEGK</sequence>
<keyword evidence="2" id="KW-1185">Reference proteome</keyword>